<dbReference type="GO" id="GO:0005737">
    <property type="term" value="C:cytoplasm"/>
    <property type="evidence" value="ECO:0007669"/>
    <property type="project" value="TreeGrafter"/>
</dbReference>
<dbReference type="Pfam" id="PF05693">
    <property type="entry name" value="Glycogen_syn"/>
    <property type="match status" value="1"/>
</dbReference>
<evidence type="ECO:0000256" key="2">
    <source>
        <dbReference type="ARBA" id="ARBA00022679"/>
    </source>
</evidence>
<dbReference type="EMBL" id="CP009515">
    <property type="protein sequence ID" value="AKB75538.1"/>
    <property type="molecule type" value="Genomic_DNA"/>
</dbReference>
<evidence type="ECO:0000313" key="4">
    <source>
        <dbReference type="Proteomes" id="UP000033072"/>
    </source>
</evidence>
<dbReference type="GeneID" id="24807096"/>
<organism evidence="3 4">
    <name type="scientific">Methanosarcina lacustris Z-7289</name>
    <dbReference type="NCBI Taxonomy" id="1434111"/>
    <lineage>
        <taxon>Archaea</taxon>
        <taxon>Methanobacteriati</taxon>
        <taxon>Methanobacteriota</taxon>
        <taxon>Stenosarchaea group</taxon>
        <taxon>Methanomicrobia</taxon>
        <taxon>Methanosarcinales</taxon>
        <taxon>Methanosarcinaceae</taxon>
        <taxon>Methanosarcina</taxon>
    </lineage>
</organism>
<dbReference type="GO" id="GO:0005978">
    <property type="term" value="P:glycogen biosynthetic process"/>
    <property type="evidence" value="ECO:0007669"/>
    <property type="project" value="InterPro"/>
</dbReference>
<dbReference type="AlphaFoldDB" id="A0A0E3S8S5"/>
<evidence type="ECO:0000313" key="3">
    <source>
        <dbReference type="EMBL" id="AKB75538.1"/>
    </source>
</evidence>
<keyword evidence="2 3" id="KW-0808">Transferase</keyword>
<dbReference type="RefSeq" id="WP_084630601.1">
    <property type="nucleotide sequence ID" value="NZ_CP009515.1"/>
</dbReference>
<evidence type="ECO:0000256" key="1">
    <source>
        <dbReference type="ARBA" id="ARBA00022676"/>
    </source>
</evidence>
<dbReference type="PANTHER" id="PTHR10176:SF3">
    <property type="entry name" value="GLYCOGEN [STARCH] SYNTHASE"/>
    <property type="match status" value="1"/>
</dbReference>
<name>A0A0E3S8S5_9EURY</name>
<keyword evidence="4" id="KW-1185">Reference proteome</keyword>
<dbReference type="CDD" id="cd03801">
    <property type="entry name" value="GT4_PimA-like"/>
    <property type="match status" value="1"/>
</dbReference>
<accession>A0A0E3S8S5</accession>
<dbReference type="KEGG" id="mls:MSLAZ_2277"/>
<protein>
    <submittedName>
        <fullName evidence="3">Glycosyltransferase</fullName>
        <ecNumber evidence="3">2.4.1.-</ecNumber>
    </submittedName>
</protein>
<gene>
    <name evidence="3" type="ORF">MSLAZ_2277</name>
</gene>
<dbReference type="HOGENOM" id="CLU_453900_0_0_2"/>
<dbReference type="PANTHER" id="PTHR10176">
    <property type="entry name" value="GLYCOGEN SYNTHASE"/>
    <property type="match status" value="1"/>
</dbReference>
<proteinExistence type="predicted"/>
<dbReference type="Gene3D" id="3.40.50.2000">
    <property type="entry name" value="Glycogen Phosphorylase B"/>
    <property type="match status" value="2"/>
</dbReference>
<dbReference type="OrthoDB" id="147154at2157"/>
<dbReference type="InterPro" id="IPR008631">
    <property type="entry name" value="Glycogen_synth"/>
</dbReference>
<keyword evidence="1 3" id="KW-0328">Glycosyltransferase</keyword>
<dbReference type="STRING" id="1434111.MSLAZ_2277"/>
<dbReference type="Proteomes" id="UP000033072">
    <property type="component" value="Chromosome"/>
</dbReference>
<reference evidence="3 4" key="1">
    <citation type="submission" date="2014-07" db="EMBL/GenBank/DDBJ databases">
        <title>Methanogenic archaea and the global carbon cycle.</title>
        <authorList>
            <person name="Henriksen J.R."/>
            <person name="Luke J."/>
            <person name="Reinhart S."/>
            <person name="Benedict M.N."/>
            <person name="Youngblut N.D."/>
            <person name="Metcalf M.E."/>
            <person name="Whitaker R.J."/>
            <person name="Metcalf W.W."/>
        </authorList>
    </citation>
    <scope>NUCLEOTIDE SEQUENCE [LARGE SCALE GENOMIC DNA]</scope>
    <source>
        <strain evidence="3 4">Z-7289</strain>
    </source>
</reference>
<dbReference type="SUPFAM" id="SSF53756">
    <property type="entry name" value="UDP-Glycosyltransferase/glycogen phosphorylase"/>
    <property type="match status" value="1"/>
</dbReference>
<dbReference type="EC" id="2.4.1.-" evidence="3"/>
<sequence>MGNHFIIIAGEEAGPASNKMGGIWNVINAEAHTLAALFDSGKLKAKEDAEILVAGPYFGHRGADWNRGLNRITDMDELVPLSSDGELEKSLKALENEGIKVFTGEEMVGKTRIGYLQFQTSDFGKIRSAYMGKEMTLESRIKAEAYELLGLDSFRYESMPNGAEYTHYLSLSHSISELIRLLVSSAPKTADTWAEETGTGKDLIPCPGVSLHCHEFGVFYAPARLKKLGVPINTVATLHATLPGRAAGYNSIQKRRNNDSTWPPGVPENLASLEALALYADTVTAVGESTRQEARLFYGISGIVIRNGITIASEKIDWNRKERCLEHIRDFLSENLYKYHGGEKIEPEKIIPIFTISRIEVENKGYPDLLDSLVALEHVIRNSILEGHMEEGIKVVCFLVAAEGPKTNLPEGFPVNLPKDVLVGNELRLQQMIEERGLDFPKMVRGKRSVAAVLYPQIISTEDGGLGMGVRDFMAGCCAGVFPSRYDPFLLTGLEAGREGTPSVVSRVCGFSDAIKTIESLVEGLGGVIVVNNIDLSYYETVLDYALAVSYFTRNFVDDRVKYKLLCREAFLLAKDMGWEKPTEQYYELISGARFCAQENKLSGKE</sequence>
<dbReference type="GO" id="GO:0004373">
    <property type="term" value="F:alpha-1,4-glucan glucosyltransferase (UDP-glucose donor) activity"/>
    <property type="evidence" value="ECO:0007669"/>
    <property type="project" value="InterPro"/>
</dbReference>
<dbReference type="PATRIC" id="fig|1434111.4.peg.3028"/>